<organism evidence="8">
    <name type="scientific">OCS116 cluster bacterium</name>
    <dbReference type="NCBI Taxonomy" id="2030921"/>
    <lineage>
        <taxon>Bacteria</taxon>
        <taxon>Pseudomonadati</taxon>
        <taxon>Pseudomonadota</taxon>
        <taxon>Alphaproteobacteria</taxon>
        <taxon>OCS116 cluster</taxon>
    </lineage>
</organism>
<evidence type="ECO:0000256" key="4">
    <source>
        <dbReference type="ARBA" id="ARBA00023015"/>
    </source>
</evidence>
<accession>A0A2A4Z414</accession>
<dbReference type="PANTHER" id="PTHR11078">
    <property type="entry name" value="N UTILIZATION SUBSTANCE PROTEIN B-RELATED"/>
    <property type="match status" value="1"/>
</dbReference>
<dbReference type="GO" id="GO:0005829">
    <property type="term" value="C:cytosol"/>
    <property type="evidence" value="ECO:0007669"/>
    <property type="project" value="TreeGrafter"/>
</dbReference>
<reference key="1">
    <citation type="submission" date="2017-08" db="EMBL/GenBank/DDBJ databases">
        <title>A dynamic microbial community with high functional redundancy inhabits the cold, oxic subseafloor aquifer.</title>
        <authorList>
            <person name="Tully B.J."/>
            <person name="Wheat C.G."/>
            <person name="Glazer B.T."/>
            <person name="Huber J.A."/>
        </authorList>
    </citation>
    <scope>NUCLEOTIDE SEQUENCE [LARGE SCALE GENOMIC DNA]</scope>
</reference>
<keyword evidence="3 6" id="KW-0694">RNA-binding</keyword>
<keyword evidence="2 6" id="KW-0889">Transcription antitermination</keyword>
<dbReference type="InterPro" id="IPR006027">
    <property type="entry name" value="NusB_RsmB_TIM44"/>
</dbReference>
<keyword evidence="5 6" id="KW-0804">Transcription</keyword>
<dbReference type="AlphaFoldDB" id="A0A2A4Z414"/>
<dbReference type="PANTHER" id="PTHR11078:SF3">
    <property type="entry name" value="ANTITERMINATION NUSB DOMAIN-CONTAINING PROTEIN"/>
    <property type="match status" value="1"/>
</dbReference>
<name>A0A2A4Z414_9PROT</name>
<dbReference type="SUPFAM" id="SSF48013">
    <property type="entry name" value="NusB-like"/>
    <property type="match status" value="1"/>
</dbReference>
<evidence type="ECO:0000313" key="8">
    <source>
        <dbReference type="EMBL" id="PCJ01854.1"/>
    </source>
</evidence>
<dbReference type="InterPro" id="IPR011605">
    <property type="entry name" value="NusB_fam"/>
</dbReference>
<dbReference type="Pfam" id="PF01029">
    <property type="entry name" value="NusB"/>
    <property type="match status" value="1"/>
</dbReference>
<dbReference type="NCBIfam" id="TIGR01951">
    <property type="entry name" value="nusB"/>
    <property type="match status" value="1"/>
</dbReference>
<comment type="function">
    <text evidence="6">Involved in transcription antitermination. Required for transcription of ribosomal RNA (rRNA) genes. Binds specifically to the boxA antiterminator sequence of the ribosomal RNA (rrn) operons.</text>
</comment>
<feature type="domain" description="NusB/RsmB/TIM44" evidence="7">
    <location>
        <begin position="21"/>
        <end position="161"/>
    </location>
</feature>
<keyword evidence="4 6" id="KW-0805">Transcription regulation</keyword>
<proteinExistence type="inferred from homology"/>
<dbReference type="GO" id="GO:0006353">
    <property type="term" value="P:DNA-templated transcription termination"/>
    <property type="evidence" value="ECO:0007669"/>
    <property type="project" value="UniProtKB-UniRule"/>
</dbReference>
<sequence length="166" mass="18489">MSDNSPNSAKKVKTPSARSLSRLGAVLALYQMDIAGTDLNIIIDEFVNARGPSALDDDNPDSMQIDLSTMDKDLFTDILHGMVANQKEIDTAIHDRLNQDWPMARIDTTLRAIFRASGYEMLKRADIPPKVIINEYVEMSKAFFDGRETNMINGVLDSIAKDIRAL</sequence>
<comment type="similarity">
    <text evidence="1 6">Belongs to the NusB family.</text>
</comment>
<evidence type="ECO:0000256" key="3">
    <source>
        <dbReference type="ARBA" id="ARBA00022884"/>
    </source>
</evidence>
<dbReference type="InterPro" id="IPR035926">
    <property type="entry name" value="NusB-like_sf"/>
</dbReference>
<evidence type="ECO:0000256" key="5">
    <source>
        <dbReference type="ARBA" id="ARBA00023163"/>
    </source>
</evidence>
<dbReference type="Gene3D" id="1.10.940.10">
    <property type="entry name" value="NusB-like"/>
    <property type="match status" value="1"/>
</dbReference>
<dbReference type="GO" id="GO:0003723">
    <property type="term" value="F:RNA binding"/>
    <property type="evidence" value="ECO:0007669"/>
    <property type="project" value="UniProtKB-UniRule"/>
</dbReference>
<evidence type="ECO:0000256" key="2">
    <source>
        <dbReference type="ARBA" id="ARBA00022814"/>
    </source>
</evidence>
<evidence type="ECO:0000259" key="7">
    <source>
        <dbReference type="Pfam" id="PF01029"/>
    </source>
</evidence>
<dbReference type="EMBL" id="NVUS01000006">
    <property type="protein sequence ID" value="PCJ01854.1"/>
    <property type="molecule type" value="Genomic_DNA"/>
</dbReference>
<comment type="caution">
    <text evidence="8">The sequence shown here is derived from an EMBL/GenBank/DDBJ whole genome shotgun (WGS) entry which is preliminary data.</text>
</comment>
<evidence type="ECO:0000256" key="1">
    <source>
        <dbReference type="ARBA" id="ARBA00005952"/>
    </source>
</evidence>
<gene>
    <name evidence="6" type="primary">nusB</name>
    <name evidence="8" type="ORF">COB13_06660</name>
</gene>
<reference evidence="8" key="2">
    <citation type="journal article" date="2018" name="ISME J.">
        <title>A dynamic microbial community with high functional redundancy inhabits the cold, oxic subseafloor aquifer.</title>
        <authorList>
            <person name="Tully B.J."/>
            <person name="Wheat C.G."/>
            <person name="Glazer B.T."/>
            <person name="Huber J.A."/>
        </authorList>
    </citation>
    <scope>NUCLEOTIDE SEQUENCE</scope>
    <source>
        <strain evidence="8">NORP83</strain>
    </source>
</reference>
<dbReference type="GO" id="GO:0031564">
    <property type="term" value="P:transcription antitermination"/>
    <property type="evidence" value="ECO:0007669"/>
    <property type="project" value="UniProtKB-KW"/>
</dbReference>
<protein>
    <recommendedName>
        <fullName evidence="6">Transcription antitermination protein NusB</fullName>
    </recommendedName>
    <alternativeName>
        <fullName evidence="6">Antitermination factor NusB</fullName>
    </alternativeName>
</protein>
<dbReference type="HAMAP" id="MF_00073">
    <property type="entry name" value="NusB"/>
    <property type="match status" value="1"/>
</dbReference>
<evidence type="ECO:0000256" key="6">
    <source>
        <dbReference type="HAMAP-Rule" id="MF_00073"/>
    </source>
</evidence>